<dbReference type="HAMAP" id="MF_01274">
    <property type="entry name" value="Pantothen_kinase_3"/>
    <property type="match status" value="1"/>
</dbReference>
<evidence type="ECO:0000313" key="17">
    <source>
        <dbReference type="EMBL" id="RLT73502.1"/>
    </source>
</evidence>
<dbReference type="NCBIfam" id="NF009850">
    <property type="entry name" value="PRK13320.1-2"/>
    <property type="match status" value="1"/>
</dbReference>
<evidence type="ECO:0000256" key="4">
    <source>
        <dbReference type="ARBA" id="ARBA00005225"/>
    </source>
</evidence>
<dbReference type="GO" id="GO:0005737">
    <property type="term" value="C:cytoplasm"/>
    <property type="evidence" value="ECO:0007669"/>
    <property type="project" value="UniProtKB-SubCell"/>
</dbReference>
<dbReference type="PANTHER" id="PTHR34265">
    <property type="entry name" value="TYPE III PANTOTHENATE KINASE"/>
    <property type="match status" value="1"/>
</dbReference>
<evidence type="ECO:0000256" key="2">
    <source>
        <dbReference type="ARBA" id="ARBA00001958"/>
    </source>
</evidence>
<feature type="binding site" evidence="16">
    <location>
        <position position="130"/>
    </location>
    <ligand>
        <name>K(+)</name>
        <dbReference type="ChEBI" id="CHEBI:29103"/>
    </ligand>
</feature>
<evidence type="ECO:0000256" key="8">
    <source>
        <dbReference type="ARBA" id="ARBA00022679"/>
    </source>
</evidence>
<feature type="binding site" evidence="16">
    <location>
        <position position="185"/>
    </location>
    <ligand>
        <name>substrate</name>
    </ligand>
</feature>
<keyword evidence="10 16" id="KW-0418">Kinase</keyword>
<dbReference type="EC" id="2.7.1.33" evidence="6 16"/>
<dbReference type="GO" id="GO:0046872">
    <property type="term" value="F:metal ion binding"/>
    <property type="evidence" value="ECO:0007669"/>
    <property type="project" value="UniProtKB-KW"/>
</dbReference>
<feature type="binding site" evidence="16">
    <location>
        <begin position="107"/>
        <end position="110"/>
    </location>
    <ligand>
        <name>substrate</name>
    </ligand>
</feature>
<dbReference type="GO" id="GO:0005524">
    <property type="term" value="F:ATP binding"/>
    <property type="evidence" value="ECO:0007669"/>
    <property type="project" value="UniProtKB-UniRule"/>
</dbReference>
<feature type="binding site" evidence="16">
    <location>
        <begin position="20"/>
        <end position="27"/>
    </location>
    <ligand>
        <name>ATP</name>
        <dbReference type="ChEBI" id="CHEBI:30616"/>
    </ligand>
</feature>
<evidence type="ECO:0000313" key="18">
    <source>
        <dbReference type="EMBL" id="TGY58936.1"/>
    </source>
</evidence>
<evidence type="ECO:0000256" key="11">
    <source>
        <dbReference type="ARBA" id="ARBA00022840"/>
    </source>
</evidence>
<evidence type="ECO:0000256" key="6">
    <source>
        <dbReference type="ARBA" id="ARBA00012102"/>
    </source>
</evidence>
<comment type="cofactor">
    <cofactor evidence="16">
        <name>NH4(+)</name>
        <dbReference type="ChEBI" id="CHEBI:28938"/>
    </cofactor>
    <cofactor evidence="16">
        <name>K(+)</name>
        <dbReference type="ChEBI" id="CHEBI:29103"/>
    </cofactor>
    <text evidence="16">A monovalent cation. Ammonium or potassium.</text>
</comment>
<evidence type="ECO:0000256" key="9">
    <source>
        <dbReference type="ARBA" id="ARBA00022741"/>
    </source>
</evidence>
<keyword evidence="9 16" id="KW-0547">Nucleotide-binding</keyword>
<organism evidence="17 19">
    <name type="scientific">Parabacteroides distasonis</name>
    <dbReference type="NCBI Taxonomy" id="823"/>
    <lineage>
        <taxon>Bacteria</taxon>
        <taxon>Pseudomonadati</taxon>
        <taxon>Bacteroidota</taxon>
        <taxon>Bacteroidia</taxon>
        <taxon>Bacteroidales</taxon>
        <taxon>Tannerellaceae</taxon>
        <taxon>Parabacteroides</taxon>
    </lineage>
</organism>
<dbReference type="Gene3D" id="3.30.420.40">
    <property type="match status" value="1"/>
</dbReference>
<keyword evidence="8 16" id="KW-0808">Transferase</keyword>
<evidence type="ECO:0000256" key="12">
    <source>
        <dbReference type="ARBA" id="ARBA00022958"/>
    </source>
</evidence>
<dbReference type="SUPFAM" id="SSF53067">
    <property type="entry name" value="Actin-like ATPase domain"/>
    <property type="match status" value="2"/>
</dbReference>
<dbReference type="EMBL" id="RAYI01000017">
    <property type="protein sequence ID" value="RLT73502.1"/>
    <property type="molecule type" value="Genomic_DNA"/>
</dbReference>
<reference evidence="17 19" key="1">
    <citation type="submission" date="2018-09" db="EMBL/GenBank/DDBJ databases">
        <title>Murine metabolic-syndrome-specific gut microbial biobank.</title>
        <authorList>
            <person name="Liu C."/>
        </authorList>
    </citation>
    <scope>NUCLEOTIDE SEQUENCE [LARGE SCALE GENOMIC DNA]</scope>
    <source>
        <strain evidence="17 19">8-P5</strain>
    </source>
</reference>
<evidence type="ECO:0000256" key="14">
    <source>
        <dbReference type="ARBA" id="ARBA00038036"/>
    </source>
</evidence>
<dbReference type="Pfam" id="PF03309">
    <property type="entry name" value="Pan_kinase"/>
    <property type="match status" value="1"/>
</dbReference>
<comment type="caution">
    <text evidence="17">The sequence shown here is derived from an EMBL/GenBank/DDBJ whole genome shotgun (WGS) entry which is preliminary data.</text>
</comment>
<feature type="binding site" evidence="16">
    <location>
        <position position="133"/>
    </location>
    <ligand>
        <name>ATP</name>
        <dbReference type="ChEBI" id="CHEBI:30616"/>
    </ligand>
</feature>
<comment type="similarity">
    <text evidence="14 16">Belongs to the type III pantothenate kinase family.</text>
</comment>
<keyword evidence="7 16" id="KW-0963">Cytoplasm</keyword>
<comment type="subcellular location">
    <subcellularLocation>
        <location evidence="3 16">Cytoplasm</location>
    </subcellularLocation>
</comment>
<comment type="function">
    <text evidence="16">Catalyzes the phosphorylation of pantothenate (Pan), the first step in CoA biosynthesis.</text>
</comment>
<dbReference type="PANTHER" id="PTHR34265:SF1">
    <property type="entry name" value="TYPE III PANTOTHENATE KINASE"/>
    <property type="match status" value="1"/>
</dbReference>
<dbReference type="CDD" id="cd24015">
    <property type="entry name" value="ASKHA_NBD_PanK-III"/>
    <property type="match status" value="1"/>
</dbReference>
<dbReference type="AlphaFoldDB" id="A0A3L7ZRF0"/>
<dbReference type="UniPathway" id="UPA00241">
    <property type="reaction ID" value="UER00352"/>
</dbReference>
<gene>
    <name evidence="16" type="primary">coaX</name>
    <name evidence="17" type="ORF">D7V78_10090</name>
    <name evidence="18" type="ORF">E5342_07415</name>
</gene>
<dbReference type="InterPro" id="IPR004619">
    <property type="entry name" value="Type_III_PanK"/>
</dbReference>
<dbReference type="OrthoDB" id="9804707at2"/>
<dbReference type="GO" id="GO:0004594">
    <property type="term" value="F:pantothenate kinase activity"/>
    <property type="evidence" value="ECO:0007669"/>
    <property type="project" value="UniProtKB-UniRule"/>
</dbReference>
<sequence>MSSFLFFFAKNIREVNLIIEQGNTSSKVAVYKNGQIKASFVYKEFGVSVVAELFGKYAFSKGIFSTVVDADEELVAFLRSKLQFFVFLDENVALPIKVEYETPKTLGKDRLAAVVGANYLQPGKNLLVIDAGTAITYEMIEASGVFLGGNISPGMTTRFRALNHFTKKLPLVTEEDDIPLIGTSTETAIQAGVVNGIVYEMDGYIDELKIKYPDLLVFLTGGHSFYFERRLKNSIFADINLVLTGLNRILEYNVEN</sequence>
<evidence type="ECO:0000256" key="10">
    <source>
        <dbReference type="ARBA" id="ARBA00022777"/>
    </source>
</evidence>
<evidence type="ECO:0000313" key="19">
    <source>
        <dbReference type="Proteomes" id="UP000278164"/>
    </source>
</evidence>
<keyword evidence="11 16" id="KW-0067">ATP-binding</keyword>
<dbReference type="Proteomes" id="UP000278164">
    <property type="component" value="Unassembled WGS sequence"/>
</dbReference>
<comment type="pathway">
    <text evidence="4 16">Cofactor biosynthesis; coenzyme A biosynthesis; CoA from (R)-pantothenate: step 1/5.</text>
</comment>
<protein>
    <recommendedName>
        <fullName evidence="15 16">Type III pantothenate kinase</fullName>
        <ecNumber evidence="6 16">2.7.1.33</ecNumber>
    </recommendedName>
    <alternativeName>
        <fullName evidence="16">PanK-III</fullName>
    </alternativeName>
    <alternativeName>
        <fullName evidence="16">Pantothenic acid kinase</fullName>
    </alternativeName>
</protein>
<dbReference type="GO" id="GO:0015937">
    <property type="term" value="P:coenzyme A biosynthetic process"/>
    <property type="evidence" value="ECO:0007669"/>
    <property type="project" value="UniProtKB-UniRule"/>
</dbReference>
<comment type="catalytic activity">
    <reaction evidence="1 16">
        <text>(R)-pantothenate + ATP = (R)-4'-phosphopantothenate + ADP + H(+)</text>
        <dbReference type="Rhea" id="RHEA:16373"/>
        <dbReference type="ChEBI" id="CHEBI:10986"/>
        <dbReference type="ChEBI" id="CHEBI:15378"/>
        <dbReference type="ChEBI" id="CHEBI:29032"/>
        <dbReference type="ChEBI" id="CHEBI:30616"/>
        <dbReference type="ChEBI" id="CHEBI:456216"/>
        <dbReference type="EC" id="2.7.1.33"/>
    </reaction>
</comment>
<comment type="subunit">
    <text evidence="5 16">Homodimer.</text>
</comment>
<keyword evidence="16" id="KW-0479">Metal-binding</keyword>
<evidence type="ECO:0000256" key="7">
    <source>
        <dbReference type="ARBA" id="ARBA00022490"/>
    </source>
</evidence>
<name>A0A3L7ZRF0_PARDI</name>
<dbReference type="EMBL" id="SRYM01000015">
    <property type="protein sequence ID" value="TGY58936.1"/>
    <property type="molecule type" value="Genomic_DNA"/>
</dbReference>
<dbReference type="InterPro" id="IPR043129">
    <property type="entry name" value="ATPase_NBD"/>
</dbReference>
<reference evidence="18 20" key="2">
    <citation type="submission" date="2019-04" db="EMBL/GenBank/DDBJ databases">
        <title>Microbes associate with the intestines of laboratory mice.</title>
        <authorList>
            <person name="Navarre W."/>
            <person name="Wong E."/>
            <person name="Huang K."/>
            <person name="Tropini C."/>
            <person name="Ng K."/>
            <person name="Yu B."/>
        </authorList>
    </citation>
    <scope>NUCLEOTIDE SEQUENCE [LARGE SCALE GENOMIC DNA]</scope>
    <source>
        <strain evidence="18 20">NM39_I3</strain>
    </source>
</reference>
<evidence type="ECO:0000256" key="3">
    <source>
        <dbReference type="ARBA" id="ARBA00004496"/>
    </source>
</evidence>
<evidence type="ECO:0000256" key="5">
    <source>
        <dbReference type="ARBA" id="ARBA00011738"/>
    </source>
</evidence>
<feature type="active site" description="Proton acceptor" evidence="16">
    <location>
        <position position="109"/>
    </location>
</feature>
<evidence type="ECO:0000313" key="20">
    <source>
        <dbReference type="Proteomes" id="UP000310032"/>
    </source>
</evidence>
<dbReference type="NCBIfam" id="TIGR00671">
    <property type="entry name" value="baf"/>
    <property type="match status" value="1"/>
</dbReference>
<evidence type="ECO:0000256" key="16">
    <source>
        <dbReference type="HAMAP-Rule" id="MF_01274"/>
    </source>
</evidence>
<accession>A0A3L7ZRF0</accession>
<proteinExistence type="inferred from homology"/>
<dbReference type="Proteomes" id="UP000310032">
    <property type="component" value="Unassembled WGS sequence"/>
</dbReference>
<comment type="cofactor">
    <cofactor evidence="2">
        <name>K(+)</name>
        <dbReference type="ChEBI" id="CHEBI:29103"/>
    </cofactor>
</comment>
<keyword evidence="12 16" id="KW-0630">Potassium</keyword>
<keyword evidence="13 16" id="KW-0173">Coenzyme A biosynthesis</keyword>
<evidence type="ECO:0000256" key="15">
    <source>
        <dbReference type="ARBA" id="ARBA00040883"/>
    </source>
</evidence>
<feature type="binding site" evidence="16">
    <location>
        <position position="100"/>
    </location>
    <ligand>
        <name>substrate</name>
    </ligand>
</feature>
<evidence type="ECO:0000256" key="1">
    <source>
        <dbReference type="ARBA" id="ARBA00001206"/>
    </source>
</evidence>
<evidence type="ECO:0000256" key="13">
    <source>
        <dbReference type="ARBA" id="ARBA00022993"/>
    </source>
</evidence>